<evidence type="ECO:0000256" key="1">
    <source>
        <dbReference type="SAM" id="MobiDB-lite"/>
    </source>
</evidence>
<dbReference type="Proteomes" id="UP000317093">
    <property type="component" value="Chromosome"/>
</dbReference>
<evidence type="ECO:0000313" key="3">
    <source>
        <dbReference type="Proteomes" id="UP000317093"/>
    </source>
</evidence>
<accession>A0A518B6S1</accession>
<dbReference type="KEGG" id="knv:Pan216_35370"/>
<proteinExistence type="predicted"/>
<organism evidence="2 3">
    <name type="scientific">Kolteria novifilia</name>
    <dbReference type="NCBI Taxonomy" id="2527975"/>
    <lineage>
        <taxon>Bacteria</taxon>
        <taxon>Pseudomonadati</taxon>
        <taxon>Planctomycetota</taxon>
        <taxon>Planctomycetia</taxon>
        <taxon>Kolteriales</taxon>
        <taxon>Kolteriaceae</taxon>
        <taxon>Kolteria</taxon>
    </lineage>
</organism>
<dbReference type="RefSeq" id="WP_145259575.1">
    <property type="nucleotide sequence ID" value="NZ_CP036279.1"/>
</dbReference>
<keyword evidence="3" id="KW-1185">Reference proteome</keyword>
<feature type="region of interest" description="Disordered" evidence="1">
    <location>
        <begin position="1"/>
        <end position="32"/>
    </location>
</feature>
<dbReference type="EMBL" id="CP036279">
    <property type="protein sequence ID" value="QDU62670.1"/>
    <property type="molecule type" value="Genomic_DNA"/>
</dbReference>
<dbReference type="AlphaFoldDB" id="A0A518B6S1"/>
<name>A0A518B6S1_9BACT</name>
<reference evidence="2 3" key="1">
    <citation type="submission" date="2019-02" db="EMBL/GenBank/DDBJ databases">
        <title>Deep-cultivation of Planctomycetes and their phenomic and genomic characterization uncovers novel biology.</title>
        <authorList>
            <person name="Wiegand S."/>
            <person name="Jogler M."/>
            <person name="Boedeker C."/>
            <person name="Pinto D."/>
            <person name="Vollmers J."/>
            <person name="Rivas-Marin E."/>
            <person name="Kohn T."/>
            <person name="Peeters S.H."/>
            <person name="Heuer A."/>
            <person name="Rast P."/>
            <person name="Oberbeckmann S."/>
            <person name="Bunk B."/>
            <person name="Jeske O."/>
            <person name="Meyerdierks A."/>
            <person name="Storesund J.E."/>
            <person name="Kallscheuer N."/>
            <person name="Luecker S."/>
            <person name="Lage O.M."/>
            <person name="Pohl T."/>
            <person name="Merkel B.J."/>
            <person name="Hornburger P."/>
            <person name="Mueller R.-W."/>
            <person name="Bruemmer F."/>
            <person name="Labrenz M."/>
            <person name="Spormann A.M."/>
            <person name="Op den Camp H."/>
            <person name="Overmann J."/>
            <person name="Amann R."/>
            <person name="Jetten M.S.M."/>
            <person name="Mascher T."/>
            <person name="Medema M.H."/>
            <person name="Devos D.P."/>
            <person name="Kaster A.-K."/>
            <person name="Ovreas L."/>
            <person name="Rohde M."/>
            <person name="Galperin M.Y."/>
            <person name="Jogler C."/>
        </authorList>
    </citation>
    <scope>NUCLEOTIDE SEQUENCE [LARGE SCALE GENOMIC DNA]</scope>
    <source>
        <strain evidence="2 3">Pan216</strain>
    </source>
</reference>
<feature type="compositionally biased region" description="Basic residues" evidence="1">
    <location>
        <begin position="60"/>
        <end position="75"/>
    </location>
</feature>
<dbReference type="OrthoDB" id="284479at2"/>
<evidence type="ECO:0000313" key="2">
    <source>
        <dbReference type="EMBL" id="QDU62670.1"/>
    </source>
</evidence>
<protein>
    <submittedName>
        <fullName evidence="2">Uncharacterized protein</fullName>
    </submittedName>
</protein>
<gene>
    <name evidence="2" type="ORF">Pan216_35370</name>
</gene>
<sequence length="124" mass="13447">MARKKAAGPNKSAFIREQLGANPEASAKDVSQNWAKQHRGTINATLFYQVKSGMGLSSGRRGRRKGKKASARLPRKVAAASGGGDYAKIEAQLDLLISQALELKDDRLATHLKQARRHASARLI</sequence>
<feature type="region of interest" description="Disordered" evidence="1">
    <location>
        <begin position="55"/>
        <end position="76"/>
    </location>
</feature>